<organism evidence="3 4">
    <name type="scientific">Paragonimus westermani</name>
    <dbReference type="NCBI Taxonomy" id="34504"/>
    <lineage>
        <taxon>Eukaryota</taxon>
        <taxon>Metazoa</taxon>
        <taxon>Spiralia</taxon>
        <taxon>Lophotrochozoa</taxon>
        <taxon>Platyhelminthes</taxon>
        <taxon>Trematoda</taxon>
        <taxon>Digenea</taxon>
        <taxon>Plagiorchiida</taxon>
        <taxon>Troglotremata</taxon>
        <taxon>Troglotrematidae</taxon>
        <taxon>Paragonimus</taxon>
    </lineage>
</organism>
<dbReference type="Pfam" id="PF00397">
    <property type="entry name" value="WW"/>
    <property type="match status" value="1"/>
</dbReference>
<evidence type="ECO:0008006" key="5">
    <source>
        <dbReference type="Google" id="ProtNLM"/>
    </source>
</evidence>
<protein>
    <recommendedName>
        <fullName evidence="5">WW domain-containing protein</fullName>
    </recommendedName>
</protein>
<evidence type="ECO:0000259" key="2">
    <source>
        <dbReference type="PROSITE" id="PS51035"/>
    </source>
</evidence>
<dbReference type="Proteomes" id="UP000324629">
    <property type="component" value="Unassembled WGS sequence"/>
</dbReference>
<proteinExistence type="predicted"/>
<dbReference type="PROSITE" id="PS51035">
    <property type="entry name" value="BAG"/>
    <property type="match status" value="1"/>
</dbReference>
<dbReference type="SUPFAM" id="SSF63491">
    <property type="entry name" value="BAG domain"/>
    <property type="match status" value="1"/>
</dbReference>
<gene>
    <name evidence="3" type="ORF">DEA37_0010061</name>
</gene>
<dbReference type="AlphaFoldDB" id="A0A5J4NW21"/>
<dbReference type="GO" id="GO:0051087">
    <property type="term" value="F:protein-folding chaperone binding"/>
    <property type="evidence" value="ECO:0007669"/>
    <property type="project" value="InterPro"/>
</dbReference>
<evidence type="ECO:0000313" key="4">
    <source>
        <dbReference type="Proteomes" id="UP000324629"/>
    </source>
</evidence>
<sequence>MAPWSPMEPLPEGWEMRLDESTGRYYFVDHNTRTTQWKHPITGQLYLPSKQNEVSNKQNAKDPNLVTEVVRKARLLQPEVDSFKGTRDDKEYRRLMETLEQYILELDAVEIQGQEDVRSLRRAAVVEIQQLIQMLEFRSELSVGSEDTNEENQTQG</sequence>
<dbReference type="SUPFAM" id="SSF51045">
    <property type="entry name" value="WW domain"/>
    <property type="match status" value="1"/>
</dbReference>
<dbReference type="Gene3D" id="1.20.58.120">
    <property type="entry name" value="BAG domain"/>
    <property type="match status" value="1"/>
</dbReference>
<dbReference type="Gene3D" id="2.20.70.10">
    <property type="match status" value="1"/>
</dbReference>
<dbReference type="PROSITE" id="PS50020">
    <property type="entry name" value="WW_DOMAIN_2"/>
    <property type="match status" value="1"/>
</dbReference>
<feature type="domain" description="BAG" evidence="2">
    <location>
        <begin position="64"/>
        <end position="139"/>
    </location>
</feature>
<dbReference type="SMART" id="SM00264">
    <property type="entry name" value="BAG"/>
    <property type="match status" value="1"/>
</dbReference>
<name>A0A5J4NW21_9TREM</name>
<reference evidence="3 4" key="1">
    <citation type="journal article" date="2019" name="Gigascience">
        <title>Whole-genome sequence of the oriental lung fluke Paragonimus westermani.</title>
        <authorList>
            <person name="Oey H."/>
            <person name="Zakrzewski M."/>
            <person name="Narain K."/>
            <person name="Devi K.R."/>
            <person name="Agatsuma T."/>
            <person name="Nawaratna S."/>
            <person name="Gobert G.N."/>
            <person name="Jones M.K."/>
            <person name="Ragan M.A."/>
            <person name="McManus D.P."/>
            <person name="Krause L."/>
        </authorList>
    </citation>
    <scope>NUCLEOTIDE SEQUENCE [LARGE SCALE GENOMIC DNA]</scope>
    <source>
        <strain evidence="3 4">IND2009</strain>
    </source>
</reference>
<dbReference type="Pfam" id="PF02179">
    <property type="entry name" value="BAG"/>
    <property type="match status" value="1"/>
</dbReference>
<dbReference type="PROSITE" id="PS01159">
    <property type="entry name" value="WW_DOMAIN_1"/>
    <property type="match status" value="1"/>
</dbReference>
<feature type="domain" description="WW" evidence="1">
    <location>
        <begin position="8"/>
        <end position="42"/>
    </location>
</feature>
<dbReference type="InterPro" id="IPR003103">
    <property type="entry name" value="BAG_domain"/>
</dbReference>
<dbReference type="InterPro" id="IPR036533">
    <property type="entry name" value="BAG_dom_sf"/>
</dbReference>
<dbReference type="SMART" id="SM00456">
    <property type="entry name" value="WW"/>
    <property type="match status" value="1"/>
</dbReference>
<comment type="caution">
    <text evidence="3">The sequence shown here is derived from an EMBL/GenBank/DDBJ whole genome shotgun (WGS) entry which is preliminary data.</text>
</comment>
<evidence type="ECO:0000313" key="3">
    <source>
        <dbReference type="EMBL" id="KAA3679380.1"/>
    </source>
</evidence>
<dbReference type="CDD" id="cd00201">
    <property type="entry name" value="WW"/>
    <property type="match status" value="1"/>
</dbReference>
<dbReference type="InterPro" id="IPR036020">
    <property type="entry name" value="WW_dom_sf"/>
</dbReference>
<evidence type="ECO:0000259" key="1">
    <source>
        <dbReference type="PROSITE" id="PS50020"/>
    </source>
</evidence>
<keyword evidence="4" id="KW-1185">Reference proteome</keyword>
<dbReference type="EMBL" id="QNGE01000756">
    <property type="protein sequence ID" value="KAA3679380.1"/>
    <property type="molecule type" value="Genomic_DNA"/>
</dbReference>
<dbReference type="InterPro" id="IPR001202">
    <property type="entry name" value="WW_dom"/>
</dbReference>
<accession>A0A5J4NW21</accession>